<reference evidence="1" key="1">
    <citation type="journal article" date="2014" name="Front. Microbiol.">
        <title>High frequency of phylogenetically diverse reductive dehalogenase-homologous genes in deep subseafloor sedimentary metagenomes.</title>
        <authorList>
            <person name="Kawai M."/>
            <person name="Futagami T."/>
            <person name="Toyoda A."/>
            <person name="Takaki Y."/>
            <person name="Nishi S."/>
            <person name="Hori S."/>
            <person name="Arai W."/>
            <person name="Tsubouchi T."/>
            <person name="Morono Y."/>
            <person name="Uchiyama I."/>
            <person name="Ito T."/>
            <person name="Fujiyama A."/>
            <person name="Inagaki F."/>
            <person name="Takami H."/>
        </authorList>
    </citation>
    <scope>NUCLEOTIDE SEQUENCE</scope>
    <source>
        <strain evidence="1">Expedition CK06-06</strain>
    </source>
</reference>
<comment type="caution">
    <text evidence="1">The sequence shown here is derived from an EMBL/GenBank/DDBJ whole genome shotgun (WGS) entry which is preliminary data.</text>
</comment>
<organism evidence="1">
    <name type="scientific">marine sediment metagenome</name>
    <dbReference type="NCBI Taxonomy" id="412755"/>
    <lineage>
        <taxon>unclassified sequences</taxon>
        <taxon>metagenomes</taxon>
        <taxon>ecological metagenomes</taxon>
    </lineage>
</organism>
<name>X1J2I2_9ZZZZ</name>
<dbReference type="EMBL" id="BARU01037467">
    <property type="protein sequence ID" value="GAH88192.1"/>
    <property type="molecule type" value="Genomic_DNA"/>
</dbReference>
<sequence>MKSLETMTSDERNLLLYFETCAVDYGGKVDNRRMNKEDIYMAEEWDKEGFVKFGRIKFRSIIKSISPLKRSRKNTHWCELSDEAWDLAHKERRARCRRIMSRQTIDKTCER</sequence>
<accession>X1J2I2</accession>
<gene>
    <name evidence="1" type="ORF">S03H2_58378</name>
</gene>
<dbReference type="AlphaFoldDB" id="X1J2I2"/>
<evidence type="ECO:0000313" key="1">
    <source>
        <dbReference type="EMBL" id="GAH88192.1"/>
    </source>
</evidence>
<proteinExistence type="predicted"/>
<protein>
    <submittedName>
        <fullName evidence="1">Uncharacterized protein</fullName>
    </submittedName>
</protein>